<feature type="domain" description="Amino acid permease/ SLC12A" evidence="7">
    <location>
        <begin position="46"/>
        <end position="434"/>
    </location>
</feature>
<dbReference type="PIRSF" id="PIRSF006060">
    <property type="entry name" value="AA_transporter"/>
    <property type="match status" value="1"/>
</dbReference>
<dbReference type="Proteomes" id="UP001180845">
    <property type="component" value="Unassembled WGS sequence"/>
</dbReference>
<dbReference type="EMBL" id="JAVDXW010000001">
    <property type="protein sequence ID" value="MDR7303704.1"/>
    <property type="molecule type" value="Genomic_DNA"/>
</dbReference>
<evidence type="ECO:0000256" key="4">
    <source>
        <dbReference type="ARBA" id="ARBA00023136"/>
    </source>
</evidence>
<dbReference type="PANTHER" id="PTHR42770:SF16">
    <property type="entry name" value="AMINO ACID PERMEASE"/>
    <property type="match status" value="1"/>
</dbReference>
<gene>
    <name evidence="8" type="ORF">JOF55_003885</name>
</gene>
<feature type="transmembrane region" description="Helical" evidence="6">
    <location>
        <begin position="207"/>
        <end position="230"/>
    </location>
</feature>
<keyword evidence="9" id="KW-1185">Reference proteome</keyword>
<accession>A0AAE3ZIU6</accession>
<evidence type="ECO:0000259" key="7">
    <source>
        <dbReference type="Pfam" id="PF00324"/>
    </source>
</evidence>
<feature type="transmembrane region" description="Helical" evidence="6">
    <location>
        <begin position="141"/>
        <end position="160"/>
    </location>
</feature>
<evidence type="ECO:0000313" key="9">
    <source>
        <dbReference type="Proteomes" id="UP001180845"/>
    </source>
</evidence>
<name>A0AAE3ZIU6_9ACTN</name>
<feature type="transmembrane region" description="Helical" evidence="6">
    <location>
        <begin position="414"/>
        <end position="436"/>
    </location>
</feature>
<evidence type="ECO:0000256" key="5">
    <source>
        <dbReference type="SAM" id="MobiDB-lite"/>
    </source>
</evidence>
<feature type="transmembrane region" description="Helical" evidence="6">
    <location>
        <begin position="347"/>
        <end position="366"/>
    </location>
</feature>
<proteinExistence type="predicted"/>
<comment type="subcellular location">
    <subcellularLocation>
        <location evidence="1">Membrane</location>
        <topology evidence="1">Multi-pass membrane protein</topology>
    </subcellularLocation>
</comment>
<dbReference type="Pfam" id="PF00324">
    <property type="entry name" value="AA_permease"/>
    <property type="match status" value="1"/>
</dbReference>
<dbReference type="AlphaFoldDB" id="A0AAE3ZIU6"/>
<feature type="transmembrane region" description="Helical" evidence="6">
    <location>
        <begin position="51"/>
        <end position="76"/>
    </location>
</feature>
<keyword evidence="4 6" id="KW-0472">Membrane</keyword>
<feature type="transmembrane region" description="Helical" evidence="6">
    <location>
        <begin position="167"/>
        <end position="187"/>
    </location>
</feature>
<sequence>MSSTPPGTAPSTVTRALARSRVGSISMIGFVGAAAAPLMVVAALTSTAWAVTGFVGIPVVFLLTGAVLALFAVGYTTMARHVANAGALYSYVVHGLGRPLGVGAAGVALLAYNGLQIGLYGAFGVISSGVAASLSGLEMPWWSWALIAWLAVALLGVLRVDLNGRVLSLLLAAECVIILLADIVMLADPAGGTISLAALSPAHLATTAIGAPLVVTATAFLGFEAPTVYAEEARDPRRNIPIATFSALGIIAGLYALSSWAMTVTLGPDRIVGAARDQGSELLFNLISGHLGTTAGGIARILLLTSVFAGLLAFHNTVARYSFALGRERVLPAVLGTTGRRTGSPKVGSLVQSGLGLLVLLCYAVAGLDPMVALFFTLGTGGGLGVLMLLATTSISVVVFFARHRTAQDSPWRTALLPGLAALLLVTGVGLAVARIDILLGVAPGSMLTWLIPLTYLAALLAGISWALVLRQRNPHAYLTIGRGAEADAALPNTANAPTEPSGRRPHPSEEITQ</sequence>
<dbReference type="PANTHER" id="PTHR42770">
    <property type="entry name" value="AMINO ACID TRANSPORTER-RELATED"/>
    <property type="match status" value="1"/>
</dbReference>
<evidence type="ECO:0000256" key="3">
    <source>
        <dbReference type="ARBA" id="ARBA00022989"/>
    </source>
</evidence>
<dbReference type="Gene3D" id="1.20.1740.10">
    <property type="entry name" value="Amino acid/polyamine transporter I"/>
    <property type="match status" value="1"/>
</dbReference>
<dbReference type="InterPro" id="IPR004841">
    <property type="entry name" value="AA-permease/SLC12A_dom"/>
</dbReference>
<evidence type="ECO:0000313" key="8">
    <source>
        <dbReference type="EMBL" id="MDR7303704.1"/>
    </source>
</evidence>
<organism evidence="8 9">
    <name type="scientific">Haloactinomyces albus</name>
    <dbReference type="NCBI Taxonomy" id="1352928"/>
    <lineage>
        <taxon>Bacteria</taxon>
        <taxon>Bacillati</taxon>
        <taxon>Actinomycetota</taxon>
        <taxon>Actinomycetes</taxon>
        <taxon>Actinopolysporales</taxon>
        <taxon>Actinopolysporaceae</taxon>
        <taxon>Haloactinomyces</taxon>
    </lineage>
</organism>
<evidence type="ECO:0000256" key="1">
    <source>
        <dbReference type="ARBA" id="ARBA00004141"/>
    </source>
</evidence>
<comment type="caution">
    <text evidence="8">The sequence shown here is derived from an EMBL/GenBank/DDBJ whole genome shotgun (WGS) entry which is preliminary data.</text>
</comment>
<feature type="transmembrane region" description="Helical" evidence="6">
    <location>
        <begin position="242"/>
        <end position="262"/>
    </location>
</feature>
<evidence type="ECO:0000256" key="6">
    <source>
        <dbReference type="SAM" id="Phobius"/>
    </source>
</evidence>
<reference evidence="8" key="1">
    <citation type="submission" date="2023-07" db="EMBL/GenBank/DDBJ databases">
        <title>Sequencing the genomes of 1000 actinobacteria strains.</title>
        <authorList>
            <person name="Klenk H.-P."/>
        </authorList>
    </citation>
    <scope>NUCLEOTIDE SEQUENCE</scope>
    <source>
        <strain evidence="8">DSM 45977</strain>
    </source>
</reference>
<dbReference type="RefSeq" id="WP_310276199.1">
    <property type="nucleotide sequence ID" value="NZ_JAVDXW010000001.1"/>
</dbReference>
<keyword evidence="3 6" id="KW-1133">Transmembrane helix</keyword>
<feature type="transmembrane region" description="Helical" evidence="6">
    <location>
        <begin position="25"/>
        <end position="44"/>
    </location>
</feature>
<dbReference type="GO" id="GO:0016020">
    <property type="term" value="C:membrane"/>
    <property type="evidence" value="ECO:0007669"/>
    <property type="project" value="UniProtKB-SubCell"/>
</dbReference>
<feature type="transmembrane region" description="Helical" evidence="6">
    <location>
        <begin position="372"/>
        <end position="402"/>
    </location>
</feature>
<evidence type="ECO:0000256" key="2">
    <source>
        <dbReference type="ARBA" id="ARBA00022692"/>
    </source>
</evidence>
<dbReference type="GO" id="GO:0055085">
    <property type="term" value="P:transmembrane transport"/>
    <property type="evidence" value="ECO:0007669"/>
    <property type="project" value="InterPro"/>
</dbReference>
<protein>
    <submittedName>
        <fullName evidence="8">Amino acid transporter</fullName>
    </submittedName>
</protein>
<feature type="transmembrane region" description="Helical" evidence="6">
    <location>
        <begin position="448"/>
        <end position="469"/>
    </location>
</feature>
<keyword evidence="2 6" id="KW-0812">Transmembrane</keyword>
<dbReference type="InterPro" id="IPR050367">
    <property type="entry name" value="APC_superfamily"/>
</dbReference>
<feature type="region of interest" description="Disordered" evidence="5">
    <location>
        <begin position="490"/>
        <end position="514"/>
    </location>
</feature>
<feature type="transmembrane region" description="Helical" evidence="6">
    <location>
        <begin position="298"/>
        <end position="319"/>
    </location>
</feature>